<proteinExistence type="predicted"/>
<dbReference type="Gene3D" id="3.40.630.30">
    <property type="match status" value="1"/>
</dbReference>
<protein>
    <submittedName>
        <fullName evidence="2">GNAT family N-acetyltransferase</fullName>
    </submittedName>
</protein>
<gene>
    <name evidence="2" type="ORF">HZF24_04635</name>
</gene>
<dbReference type="GO" id="GO:0016747">
    <property type="term" value="F:acyltransferase activity, transferring groups other than amino-acyl groups"/>
    <property type="evidence" value="ECO:0007669"/>
    <property type="project" value="InterPro"/>
</dbReference>
<dbReference type="AlphaFoldDB" id="A0A974BHW9"/>
<dbReference type="InterPro" id="IPR050276">
    <property type="entry name" value="MshD_Acetyltransferase"/>
</dbReference>
<reference evidence="2" key="1">
    <citation type="submission" date="2020-07" db="EMBL/GenBank/DDBJ databases">
        <title>Genomic analysis of a strain of Sedimentibacter Hydroxybenzoicus DSM7310.</title>
        <authorList>
            <person name="Ma S."/>
        </authorList>
    </citation>
    <scope>NUCLEOTIDE SEQUENCE</scope>
    <source>
        <strain evidence="2">DSM 7310</strain>
    </source>
</reference>
<dbReference type="PANTHER" id="PTHR43617">
    <property type="entry name" value="L-AMINO ACID N-ACETYLTRANSFERASE"/>
    <property type="match status" value="1"/>
</dbReference>
<dbReference type="PROSITE" id="PS51186">
    <property type="entry name" value="GNAT"/>
    <property type="match status" value="1"/>
</dbReference>
<accession>A0A974BHW9</accession>
<dbReference type="Proteomes" id="UP000611629">
    <property type="component" value="Unassembled WGS sequence"/>
</dbReference>
<evidence type="ECO:0000313" key="3">
    <source>
        <dbReference type="Proteomes" id="UP000611629"/>
    </source>
</evidence>
<comment type="caution">
    <text evidence="2">The sequence shown here is derived from an EMBL/GenBank/DDBJ whole genome shotgun (WGS) entry which is preliminary data.</text>
</comment>
<dbReference type="InterPro" id="IPR000182">
    <property type="entry name" value="GNAT_dom"/>
</dbReference>
<name>A0A974BHW9_SEDHY</name>
<keyword evidence="3" id="KW-1185">Reference proteome</keyword>
<dbReference type="InterPro" id="IPR016181">
    <property type="entry name" value="Acyl_CoA_acyltransferase"/>
</dbReference>
<dbReference type="SUPFAM" id="SSF55729">
    <property type="entry name" value="Acyl-CoA N-acyltransferases (Nat)"/>
    <property type="match status" value="1"/>
</dbReference>
<evidence type="ECO:0000313" key="2">
    <source>
        <dbReference type="EMBL" id="NYB73423.1"/>
    </source>
</evidence>
<dbReference type="EMBL" id="JACBNQ010000002">
    <property type="protein sequence ID" value="NYB73423.1"/>
    <property type="molecule type" value="Genomic_DNA"/>
</dbReference>
<sequence>MESLIQSVLDLKGSSQVIVGITLNNEELKTSIENLPKLDATIIDVGDQAFQLLDKLIIRQARLSEFPLLKDFLYEAIFVPYGNTPPSKQILLESGISAYIDNFGEKESDICYVAKKDGDIIGMAWVRICGSYGYVDDQTPELAISIRPEHRSKGIGTKLLSNLLSYLKDKGYKQTSLSVQKSNPAVRLYKRLGYKIVKESEKDFLMIKYL</sequence>
<organism evidence="2 3">
    <name type="scientific">Sedimentibacter hydroxybenzoicus DSM 7310</name>
    <dbReference type="NCBI Taxonomy" id="1123245"/>
    <lineage>
        <taxon>Bacteria</taxon>
        <taxon>Bacillati</taxon>
        <taxon>Bacillota</taxon>
        <taxon>Tissierellia</taxon>
        <taxon>Sedimentibacter</taxon>
    </lineage>
</organism>
<feature type="domain" description="N-acetyltransferase" evidence="1">
    <location>
        <begin position="56"/>
        <end position="210"/>
    </location>
</feature>
<evidence type="ECO:0000259" key="1">
    <source>
        <dbReference type="PROSITE" id="PS51186"/>
    </source>
</evidence>
<dbReference type="Pfam" id="PF00583">
    <property type="entry name" value="Acetyltransf_1"/>
    <property type="match status" value="1"/>
</dbReference>
<dbReference type="CDD" id="cd04301">
    <property type="entry name" value="NAT_SF"/>
    <property type="match status" value="1"/>
</dbReference>